<dbReference type="InterPro" id="IPR003594">
    <property type="entry name" value="HATPase_dom"/>
</dbReference>
<evidence type="ECO:0000259" key="15">
    <source>
        <dbReference type="PROSITE" id="PS50112"/>
    </source>
</evidence>
<evidence type="ECO:0000256" key="11">
    <source>
        <dbReference type="ARBA" id="ARBA00022989"/>
    </source>
</evidence>
<dbReference type="PANTHER" id="PTHR43711:SF1">
    <property type="entry name" value="HISTIDINE KINASE 1"/>
    <property type="match status" value="1"/>
</dbReference>
<dbReference type="EC" id="2.7.13.3" evidence="3"/>
<dbReference type="SUPFAM" id="SSF55874">
    <property type="entry name" value="ATPase domain of HSP90 chaperone/DNA topoisomerase II/histidine kinase"/>
    <property type="match status" value="1"/>
</dbReference>
<keyword evidence="5" id="KW-0597">Phosphoprotein</keyword>
<keyword evidence="12" id="KW-0902">Two-component regulatory system</keyword>
<dbReference type="RefSeq" id="WP_133329802.1">
    <property type="nucleotide sequence ID" value="NZ_SMYL01000008.1"/>
</dbReference>
<evidence type="ECO:0000256" key="10">
    <source>
        <dbReference type="ARBA" id="ARBA00022840"/>
    </source>
</evidence>
<keyword evidence="4" id="KW-1003">Cell membrane</keyword>
<dbReference type="SMART" id="SM00387">
    <property type="entry name" value="HATPase_c"/>
    <property type="match status" value="1"/>
</dbReference>
<dbReference type="SMART" id="SM00091">
    <property type="entry name" value="PAS"/>
    <property type="match status" value="2"/>
</dbReference>
<keyword evidence="7 13" id="KW-0812">Transmembrane</keyword>
<dbReference type="NCBIfam" id="TIGR00229">
    <property type="entry name" value="sensory_box"/>
    <property type="match status" value="2"/>
</dbReference>
<dbReference type="InterPro" id="IPR000700">
    <property type="entry name" value="PAS-assoc_C"/>
</dbReference>
<keyword evidence="18" id="KW-1185">Reference proteome</keyword>
<feature type="transmembrane region" description="Helical" evidence="13">
    <location>
        <begin position="6"/>
        <end position="30"/>
    </location>
</feature>
<dbReference type="CDD" id="cd00082">
    <property type="entry name" value="HisKA"/>
    <property type="match status" value="1"/>
</dbReference>
<dbReference type="FunFam" id="3.30.565.10:FF:000006">
    <property type="entry name" value="Sensor histidine kinase WalK"/>
    <property type="match status" value="1"/>
</dbReference>
<dbReference type="Proteomes" id="UP000294829">
    <property type="component" value="Unassembled WGS sequence"/>
</dbReference>
<keyword evidence="11 13" id="KW-1133">Transmembrane helix</keyword>
<feature type="domain" description="PAC" evidence="16">
    <location>
        <begin position="428"/>
        <end position="480"/>
    </location>
</feature>
<proteinExistence type="predicted"/>
<dbReference type="OrthoDB" id="9770795at2"/>
<dbReference type="SUPFAM" id="SSF55785">
    <property type="entry name" value="PYP-like sensor domain (PAS domain)"/>
    <property type="match status" value="2"/>
</dbReference>
<accession>A0A4R5VWX4</accession>
<dbReference type="Pfam" id="PF02518">
    <property type="entry name" value="HATPase_c"/>
    <property type="match status" value="1"/>
</dbReference>
<keyword evidence="8" id="KW-0547">Nucleotide-binding</keyword>
<protein>
    <recommendedName>
        <fullName evidence="3">histidine kinase</fullName>
        <ecNumber evidence="3">2.7.13.3</ecNumber>
    </recommendedName>
</protein>
<feature type="domain" description="PAS" evidence="15">
    <location>
        <begin position="481"/>
        <end position="537"/>
    </location>
</feature>
<dbReference type="Pfam" id="PF08447">
    <property type="entry name" value="PAS_3"/>
    <property type="match status" value="1"/>
</dbReference>
<evidence type="ECO:0000256" key="4">
    <source>
        <dbReference type="ARBA" id="ARBA00022475"/>
    </source>
</evidence>
<dbReference type="InterPro" id="IPR035965">
    <property type="entry name" value="PAS-like_dom_sf"/>
</dbReference>
<dbReference type="EMBL" id="SMYL01000008">
    <property type="protein sequence ID" value="TDK63782.1"/>
    <property type="molecule type" value="Genomic_DNA"/>
</dbReference>
<dbReference type="InterPro" id="IPR001610">
    <property type="entry name" value="PAC"/>
</dbReference>
<dbReference type="SMART" id="SM00388">
    <property type="entry name" value="HisKA"/>
    <property type="match status" value="1"/>
</dbReference>
<evidence type="ECO:0000259" key="16">
    <source>
        <dbReference type="PROSITE" id="PS50113"/>
    </source>
</evidence>
<keyword evidence="10" id="KW-0067">ATP-binding</keyword>
<evidence type="ECO:0000256" key="12">
    <source>
        <dbReference type="ARBA" id="ARBA00023012"/>
    </source>
</evidence>
<feature type="transmembrane region" description="Helical" evidence="13">
    <location>
        <begin position="314"/>
        <end position="339"/>
    </location>
</feature>
<dbReference type="InterPro" id="IPR013655">
    <property type="entry name" value="PAS_fold_3"/>
</dbReference>
<dbReference type="Gene3D" id="1.10.287.130">
    <property type="match status" value="1"/>
</dbReference>
<dbReference type="InterPro" id="IPR005467">
    <property type="entry name" value="His_kinase_dom"/>
</dbReference>
<gene>
    <name evidence="17" type="ORF">E2I14_14555</name>
</gene>
<evidence type="ECO:0000256" key="2">
    <source>
        <dbReference type="ARBA" id="ARBA00004429"/>
    </source>
</evidence>
<evidence type="ECO:0000256" key="7">
    <source>
        <dbReference type="ARBA" id="ARBA00022692"/>
    </source>
</evidence>
<dbReference type="PROSITE" id="PS50112">
    <property type="entry name" value="PAS"/>
    <property type="match status" value="1"/>
</dbReference>
<dbReference type="SUPFAM" id="SSF47384">
    <property type="entry name" value="Homodimeric domain of signal transducing histidine kinase"/>
    <property type="match status" value="1"/>
</dbReference>
<dbReference type="PROSITE" id="PS50113">
    <property type="entry name" value="PAC"/>
    <property type="match status" value="1"/>
</dbReference>
<name>A0A4R5VWX4_9BURK</name>
<reference evidence="17 18" key="1">
    <citation type="submission" date="2019-03" db="EMBL/GenBank/DDBJ databases">
        <title>Sapientia aquatica gen. nov., sp. nov., isolated from a crater lake.</title>
        <authorList>
            <person name="Felfoldi T."/>
            <person name="Szabo A."/>
            <person name="Toth E."/>
            <person name="Schumann P."/>
            <person name="Keki Z."/>
            <person name="Marialigeti K."/>
            <person name="Mathe I."/>
        </authorList>
    </citation>
    <scope>NUCLEOTIDE SEQUENCE [LARGE SCALE GENOMIC DNA]</scope>
    <source>
        <strain evidence="17 18">SA-152</strain>
    </source>
</reference>
<dbReference type="GO" id="GO:0005886">
    <property type="term" value="C:plasma membrane"/>
    <property type="evidence" value="ECO:0007669"/>
    <property type="project" value="UniProtKB-SubCell"/>
</dbReference>
<dbReference type="InterPro" id="IPR003661">
    <property type="entry name" value="HisK_dim/P_dom"/>
</dbReference>
<dbReference type="Pfam" id="PF00512">
    <property type="entry name" value="HisKA"/>
    <property type="match status" value="1"/>
</dbReference>
<dbReference type="GO" id="GO:0005524">
    <property type="term" value="F:ATP binding"/>
    <property type="evidence" value="ECO:0007669"/>
    <property type="project" value="UniProtKB-KW"/>
</dbReference>
<dbReference type="Gene3D" id="2.10.70.100">
    <property type="match status" value="1"/>
</dbReference>
<feature type="domain" description="Histidine kinase" evidence="14">
    <location>
        <begin position="607"/>
        <end position="825"/>
    </location>
</feature>
<comment type="subcellular location">
    <subcellularLocation>
        <location evidence="2">Cell inner membrane</location>
        <topology evidence="2">Multi-pass membrane protein</topology>
    </subcellularLocation>
</comment>
<keyword evidence="6" id="KW-0808">Transferase</keyword>
<dbReference type="InterPro" id="IPR000014">
    <property type="entry name" value="PAS"/>
</dbReference>
<evidence type="ECO:0000256" key="1">
    <source>
        <dbReference type="ARBA" id="ARBA00000085"/>
    </source>
</evidence>
<evidence type="ECO:0000256" key="8">
    <source>
        <dbReference type="ARBA" id="ARBA00022741"/>
    </source>
</evidence>
<evidence type="ECO:0000256" key="9">
    <source>
        <dbReference type="ARBA" id="ARBA00022777"/>
    </source>
</evidence>
<dbReference type="InterPro" id="IPR036097">
    <property type="entry name" value="HisK_dim/P_sf"/>
</dbReference>
<dbReference type="InterPro" id="IPR036890">
    <property type="entry name" value="HATPase_C_sf"/>
</dbReference>
<comment type="caution">
    <text evidence="17">The sequence shown here is derived from an EMBL/GenBank/DDBJ whole genome shotgun (WGS) entry which is preliminary data.</text>
</comment>
<evidence type="ECO:0000313" key="17">
    <source>
        <dbReference type="EMBL" id="TDK63782.1"/>
    </source>
</evidence>
<dbReference type="PROSITE" id="PS50109">
    <property type="entry name" value="HIS_KIN"/>
    <property type="match status" value="1"/>
</dbReference>
<comment type="catalytic activity">
    <reaction evidence="1">
        <text>ATP + protein L-histidine = ADP + protein N-phospho-L-histidine.</text>
        <dbReference type="EC" id="2.7.13.3"/>
    </reaction>
</comment>
<evidence type="ECO:0000259" key="14">
    <source>
        <dbReference type="PROSITE" id="PS50109"/>
    </source>
</evidence>
<sequence>MKLNVLTVRISIVLMALLLCIAWGCGAWIYQTNQFKLRATSLISKEYDYAGTRGKTISADYLRSVKFMYGLPEVLASLEELSAGLQAAAASHERGEREAREPIPAVQKLNQLLVLTKEKIAADVIWVMGVNGDTVASSNYQDKESFVGINYKNRDYFTTAMQGHTSYQYAVGKMTHQPGLYFGAPVILKGRIIGVVVVKINLARLAHNIDISNTFLADQHGVIILSDDKKLEMKVMPDNTIDKLSSQQRLSIYQRDQFERIVIQPWTDTRYPLLRKIQDYADPYVINVTDVNDGQLKIYVVAPVKELLTLDQDFFRFFILTTLSGTAILIMVAGLMLYLHTNYITRKFIQIQHDELNDAQRIAQMGSWSYDYPTDQLHFSDEILSNFFMMDADKSMPNIGQVLSNIHPDDRERVKQVHKESLRRGEGYQIEYRIIKPDGEVRNVVSNTVITKNEKGQSIKIAGTCKDVTEQLRTLRALEDSENHLRRIINSSLIGIIQGDKNGVVLEMNQAFMDLTGYTEMHLVSGQLAWRDLAPDEFKDLNSRQIFGQNKAPLPFEMPLTCSDGLVIQTLIGFALIEDLSSDWVCFVLDQSERHRINQLKTEFISVVSHELRTPLTSIRGSLALLEGGVGGVLPEKSLELVKIAHRNSRRLINIVNDILDMEKLTAGKMPFEMQLVDLVTIVKQAMESNEAFASNLEVYFMLNSHPETAQAKADASRLMQVLTNLMSNAAKFSPPKKPVNLSIIKIDNRWRIQVQDYGIGIPLEFRSRIFGTFAQAEDANVRQKGGTGLGLHIAKKMVEKMEGEIGFESEEGQGTLFWVSFAAL</sequence>
<evidence type="ECO:0000256" key="5">
    <source>
        <dbReference type="ARBA" id="ARBA00022553"/>
    </source>
</evidence>
<evidence type="ECO:0000256" key="6">
    <source>
        <dbReference type="ARBA" id="ARBA00022679"/>
    </source>
</evidence>
<dbReference type="SUPFAM" id="SSF103190">
    <property type="entry name" value="Sensory domain-like"/>
    <property type="match status" value="1"/>
</dbReference>
<evidence type="ECO:0000256" key="3">
    <source>
        <dbReference type="ARBA" id="ARBA00012438"/>
    </source>
</evidence>
<dbReference type="AlphaFoldDB" id="A0A4R5VWX4"/>
<dbReference type="CDD" id="cd12914">
    <property type="entry name" value="PDC1_DGC_like"/>
    <property type="match status" value="1"/>
</dbReference>
<dbReference type="Gene3D" id="3.30.565.10">
    <property type="entry name" value="Histidine kinase-like ATPase, C-terminal domain"/>
    <property type="match status" value="1"/>
</dbReference>
<dbReference type="Pfam" id="PF13188">
    <property type="entry name" value="PAS_8"/>
    <property type="match status" value="1"/>
</dbReference>
<evidence type="ECO:0000256" key="13">
    <source>
        <dbReference type="SAM" id="Phobius"/>
    </source>
</evidence>
<dbReference type="Gene3D" id="3.30.450.20">
    <property type="entry name" value="PAS domain"/>
    <property type="match status" value="3"/>
</dbReference>
<dbReference type="InterPro" id="IPR050736">
    <property type="entry name" value="Sensor_HK_Regulatory"/>
</dbReference>
<dbReference type="InterPro" id="IPR004358">
    <property type="entry name" value="Sig_transdc_His_kin-like_C"/>
</dbReference>
<dbReference type="PANTHER" id="PTHR43711">
    <property type="entry name" value="TWO-COMPONENT HISTIDINE KINASE"/>
    <property type="match status" value="1"/>
</dbReference>
<dbReference type="CDD" id="cd00130">
    <property type="entry name" value="PAS"/>
    <property type="match status" value="2"/>
</dbReference>
<keyword evidence="13" id="KW-0472">Membrane</keyword>
<dbReference type="InterPro" id="IPR029151">
    <property type="entry name" value="Sensor-like_sf"/>
</dbReference>
<dbReference type="GO" id="GO:0000155">
    <property type="term" value="F:phosphorelay sensor kinase activity"/>
    <property type="evidence" value="ECO:0007669"/>
    <property type="project" value="InterPro"/>
</dbReference>
<keyword evidence="9" id="KW-0418">Kinase</keyword>
<organism evidence="17 18">
    <name type="scientific">Sapientia aquatica</name>
    <dbReference type="NCBI Taxonomy" id="1549640"/>
    <lineage>
        <taxon>Bacteria</taxon>
        <taxon>Pseudomonadati</taxon>
        <taxon>Pseudomonadota</taxon>
        <taxon>Betaproteobacteria</taxon>
        <taxon>Burkholderiales</taxon>
        <taxon>Oxalobacteraceae</taxon>
        <taxon>Sapientia</taxon>
    </lineage>
</organism>
<dbReference type="PRINTS" id="PR00344">
    <property type="entry name" value="BCTRLSENSOR"/>
</dbReference>
<evidence type="ECO:0000313" key="18">
    <source>
        <dbReference type="Proteomes" id="UP000294829"/>
    </source>
</evidence>
<dbReference type="SMART" id="SM00086">
    <property type="entry name" value="PAC"/>
    <property type="match status" value="1"/>
</dbReference>